<gene>
    <name evidence="1" type="ORF">HCU73_08635</name>
</gene>
<accession>A0A7X6JZB9</accession>
<evidence type="ECO:0000313" key="1">
    <source>
        <dbReference type="EMBL" id="NKX44653.1"/>
    </source>
</evidence>
<dbReference type="RefSeq" id="WP_168623011.1">
    <property type="nucleotide sequence ID" value="NZ_JAAZQQ010000002.1"/>
</dbReference>
<protein>
    <submittedName>
        <fullName evidence="1">Uncharacterized protein</fullName>
    </submittedName>
</protein>
<comment type="caution">
    <text evidence="1">The sequence shown here is derived from an EMBL/GenBank/DDBJ whole genome shotgun (WGS) entry which is preliminary data.</text>
</comment>
<keyword evidence="2" id="KW-1185">Reference proteome</keyword>
<organism evidence="1 2">
    <name type="scientific">Roseicyclus persicicus</name>
    <dbReference type="NCBI Taxonomy" id="2650661"/>
    <lineage>
        <taxon>Bacteria</taxon>
        <taxon>Pseudomonadati</taxon>
        <taxon>Pseudomonadota</taxon>
        <taxon>Alphaproteobacteria</taxon>
        <taxon>Rhodobacterales</taxon>
        <taxon>Roseobacteraceae</taxon>
        <taxon>Roseicyclus</taxon>
    </lineage>
</organism>
<evidence type="ECO:0000313" key="2">
    <source>
        <dbReference type="Proteomes" id="UP000526408"/>
    </source>
</evidence>
<dbReference type="AlphaFoldDB" id="A0A7X6JZB9"/>
<sequence length="70" mass="7780">MTFIAPLFPIVRWPTALSDATSTCMRSREIAEAVAHLDNRLRADIGLPPLIDLAEQPHEAAARIAMLAWR</sequence>
<dbReference type="Proteomes" id="UP000526408">
    <property type="component" value="Unassembled WGS sequence"/>
</dbReference>
<proteinExistence type="predicted"/>
<dbReference type="EMBL" id="JAAZQQ010000002">
    <property type="protein sequence ID" value="NKX44653.1"/>
    <property type="molecule type" value="Genomic_DNA"/>
</dbReference>
<reference evidence="1 2" key="1">
    <citation type="submission" date="2020-04" db="EMBL/GenBank/DDBJ databases">
        <authorList>
            <person name="Yoon J."/>
        </authorList>
    </citation>
    <scope>NUCLEOTIDE SEQUENCE [LARGE SCALE GENOMIC DNA]</scope>
    <source>
        <strain evidence="1 2">KMU-115</strain>
    </source>
</reference>
<name>A0A7X6JZB9_9RHOB</name>